<dbReference type="Pfam" id="PF17755">
    <property type="entry name" value="UvrA_DNA-bind"/>
    <property type="match status" value="1"/>
</dbReference>
<gene>
    <name evidence="18" type="primary">uvrA_4</name>
    <name evidence="18" type="ORF">MFFC18_48940</name>
</gene>
<evidence type="ECO:0000256" key="4">
    <source>
        <dbReference type="ARBA" id="ARBA00022737"/>
    </source>
</evidence>
<evidence type="ECO:0000256" key="1">
    <source>
        <dbReference type="ARBA" id="ARBA00004496"/>
    </source>
</evidence>
<evidence type="ECO:0000256" key="8">
    <source>
        <dbReference type="ARBA" id="ARBA00022771"/>
    </source>
</evidence>
<evidence type="ECO:0000313" key="19">
    <source>
        <dbReference type="Proteomes" id="UP000322214"/>
    </source>
</evidence>
<dbReference type="KEGG" id="mff:MFFC18_48940"/>
<comment type="similarity">
    <text evidence="14">Belongs to the ABC transporter superfamily. UvrA family.</text>
</comment>
<evidence type="ECO:0000256" key="16">
    <source>
        <dbReference type="ARBA" id="ARBA00042156"/>
    </source>
</evidence>
<feature type="domain" description="ABC transporter" evidence="17">
    <location>
        <begin position="615"/>
        <end position="948"/>
    </location>
</feature>
<evidence type="ECO:0000256" key="6">
    <source>
        <dbReference type="ARBA" id="ARBA00022763"/>
    </source>
</evidence>
<dbReference type="Gene3D" id="3.40.50.300">
    <property type="entry name" value="P-loop containing nucleotide triphosphate hydrolases"/>
    <property type="match status" value="3"/>
</dbReference>
<evidence type="ECO:0000256" key="12">
    <source>
        <dbReference type="ARBA" id="ARBA00023125"/>
    </source>
</evidence>
<keyword evidence="12" id="KW-0238">DNA-binding</keyword>
<evidence type="ECO:0000256" key="14">
    <source>
        <dbReference type="ARBA" id="ARBA00038000"/>
    </source>
</evidence>
<evidence type="ECO:0000256" key="9">
    <source>
        <dbReference type="ARBA" id="ARBA00022833"/>
    </source>
</evidence>
<accession>A0A5B9PR49</accession>
<dbReference type="GO" id="GO:0005737">
    <property type="term" value="C:cytoplasm"/>
    <property type="evidence" value="ECO:0007669"/>
    <property type="project" value="UniProtKB-SubCell"/>
</dbReference>
<dbReference type="SUPFAM" id="SSF52540">
    <property type="entry name" value="P-loop containing nucleoside triphosphate hydrolases"/>
    <property type="match status" value="2"/>
</dbReference>
<dbReference type="NCBIfam" id="NF001503">
    <property type="entry name" value="PRK00349.1"/>
    <property type="match status" value="1"/>
</dbReference>
<dbReference type="RefSeq" id="WP_075082764.1">
    <property type="nucleotide sequence ID" value="NZ_CP042912.1"/>
</dbReference>
<evidence type="ECO:0000256" key="10">
    <source>
        <dbReference type="ARBA" id="ARBA00022840"/>
    </source>
</evidence>
<dbReference type="GO" id="GO:0004518">
    <property type="term" value="F:nuclease activity"/>
    <property type="evidence" value="ECO:0007669"/>
    <property type="project" value="UniProtKB-KW"/>
</dbReference>
<evidence type="ECO:0000259" key="17">
    <source>
        <dbReference type="PROSITE" id="PS50893"/>
    </source>
</evidence>
<dbReference type="Proteomes" id="UP000322214">
    <property type="component" value="Chromosome"/>
</dbReference>
<dbReference type="EMBL" id="CP042912">
    <property type="protein sequence ID" value="QEG24971.1"/>
    <property type="molecule type" value="Genomic_DNA"/>
</dbReference>
<proteinExistence type="inferred from homology"/>
<dbReference type="Gene3D" id="3.30.190.20">
    <property type="match status" value="1"/>
</dbReference>
<dbReference type="PANTHER" id="PTHR43152">
    <property type="entry name" value="UVRABC SYSTEM PROTEIN A"/>
    <property type="match status" value="1"/>
</dbReference>
<keyword evidence="4" id="KW-0677">Repeat</keyword>
<dbReference type="STRING" id="980251.GCA_001642875_04971"/>
<protein>
    <recommendedName>
        <fullName evidence="15">UvrABC system protein A</fullName>
    </recommendedName>
    <alternativeName>
        <fullName evidence="16">Excinuclease ABC subunit A</fullName>
    </alternativeName>
</protein>
<dbReference type="CDD" id="cd03271">
    <property type="entry name" value="ABC_UvrA_II"/>
    <property type="match status" value="1"/>
</dbReference>
<keyword evidence="2" id="KW-0963">Cytoplasm</keyword>
<keyword evidence="19" id="KW-1185">Reference proteome</keyword>
<name>A0A5B9PR49_9BACT</name>
<keyword evidence="11" id="KW-0267">Excision nuclease</keyword>
<keyword evidence="9" id="KW-0862">Zinc</keyword>
<dbReference type="Gene3D" id="1.10.8.280">
    <property type="entry name" value="ABC transporter ATPase domain-like"/>
    <property type="match status" value="1"/>
</dbReference>
<dbReference type="GO" id="GO:0008270">
    <property type="term" value="F:zinc ion binding"/>
    <property type="evidence" value="ECO:0007669"/>
    <property type="project" value="UniProtKB-KW"/>
</dbReference>
<comment type="subcellular location">
    <subcellularLocation>
        <location evidence="1">Cytoplasm</location>
    </subcellularLocation>
</comment>
<evidence type="ECO:0000313" key="18">
    <source>
        <dbReference type="EMBL" id="QEG24971.1"/>
    </source>
</evidence>
<evidence type="ECO:0000256" key="2">
    <source>
        <dbReference type="ARBA" id="ARBA00022490"/>
    </source>
</evidence>
<dbReference type="InterPro" id="IPR027417">
    <property type="entry name" value="P-loop_NTPase"/>
</dbReference>
<dbReference type="GO" id="GO:0016887">
    <property type="term" value="F:ATP hydrolysis activity"/>
    <property type="evidence" value="ECO:0007669"/>
    <property type="project" value="InterPro"/>
</dbReference>
<dbReference type="InterPro" id="IPR017871">
    <property type="entry name" value="ABC_transporter-like_CS"/>
</dbReference>
<dbReference type="Gene3D" id="1.20.1580.10">
    <property type="entry name" value="ABC transporter ATPase like domain"/>
    <property type="match status" value="3"/>
</dbReference>
<dbReference type="Pfam" id="PF17760">
    <property type="entry name" value="UvrA_inter"/>
    <property type="match status" value="1"/>
</dbReference>
<keyword evidence="5" id="KW-0547">Nucleotide-binding</keyword>
<dbReference type="NCBIfam" id="TIGR00630">
    <property type="entry name" value="uvra"/>
    <property type="match status" value="1"/>
</dbReference>
<evidence type="ECO:0000256" key="15">
    <source>
        <dbReference type="ARBA" id="ARBA00039316"/>
    </source>
</evidence>
<keyword evidence="8" id="KW-0863">Zinc-finger</keyword>
<keyword evidence="3" id="KW-0479">Metal-binding</keyword>
<dbReference type="InterPro" id="IPR041102">
    <property type="entry name" value="UvrA_inter"/>
</dbReference>
<dbReference type="AlphaFoldDB" id="A0A5B9PR49"/>
<dbReference type="InterPro" id="IPR004602">
    <property type="entry name" value="UvrA"/>
</dbReference>
<dbReference type="PROSITE" id="PS00211">
    <property type="entry name" value="ABC_TRANSPORTER_1"/>
    <property type="match status" value="2"/>
</dbReference>
<keyword evidence="6" id="KW-0227">DNA damage</keyword>
<dbReference type="PANTHER" id="PTHR43152:SF3">
    <property type="entry name" value="UVRABC SYSTEM PROTEIN A"/>
    <property type="match status" value="1"/>
</dbReference>
<dbReference type="InterPro" id="IPR003439">
    <property type="entry name" value="ABC_transporter-like_ATP-bd"/>
</dbReference>
<evidence type="ECO:0000256" key="3">
    <source>
        <dbReference type="ARBA" id="ARBA00022723"/>
    </source>
</evidence>
<keyword evidence="7" id="KW-0228">DNA excision</keyword>
<evidence type="ECO:0000256" key="7">
    <source>
        <dbReference type="ARBA" id="ARBA00022769"/>
    </source>
</evidence>
<evidence type="ECO:0000256" key="5">
    <source>
        <dbReference type="ARBA" id="ARBA00022741"/>
    </source>
</evidence>
<dbReference type="GO" id="GO:0003677">
    <property type="term" value="F:DNA binding"/>
    <property type="evidence" value="ECO:0007669"/>
    <property type="project" value="UniProtKB-KW"/>
</dbReference>
<organism evidence="18 19">
    <name type="scientific">Mariniblastus fucicola</name>
    <dbReference type="NCBI Taxonomy" id="980251"/>
    <lineage>
        <taxon>Bacteria</taxon>
        <taxon>Pseudomonadati</taxon>
        <taxon>Planctomycetota</taxon>
        <taxon>Planctomycetia</taxon>
        <taxon>Pirellulales</taxon>
        <taxon>Pirellulaceae</taxon>
        <taxon>Mariniblastus</taxon>
    </lineage>
</organism>
<keyword evidence="13" id="KW-0234">DNA repair</keyword>
<sequence length="951" mass="105456">MQKNIDVQNARENNLKNISVSLPRDKLIVVTGVSGSGKSSLAFDTVYAEGQRRLLASMSSYAKRFVGQLKKPDVDFVNGLSPVVSIDQKTIGSNPRSTVGTMTDVSDYLRMLFATVGTPHCPYCEKKVPVRTPHQMMEHMLALPAGTEVEVRAPVFKIYGEDYEYTLEQIRVNGYRQARINGKETDLGGNVELDEEKEFRIEAIVDSFVIEKGIDKQVVTSLEHGLKLGDGLLVFEITSRMAKTKKDKFYKGFGCTKDKVIAGTMHHRNFTFNDPSGACPTCTGLGTGMRVHPQLLVPDPSRSINEGAFVKEAMQHKKDTWGGRMLYSLSKAFRIDLDKPYNKLSKKAIDLLLYGSKGKKFEVQIPPGAKPHKSKGKQVSFRGVITQIENNYRWYRKRGESSAGIDNYLKKIMVEHPCPECEGARLKRARRLVSINKINLFEAGEMHLVELVKFLKSIKATAKQKGVFDIILREVTTRLDLLISIGLDYLNLNRKSSTLSGGEAQRIRLSSQIGSGLMGMLYVLDEPSIGLHPKDNVKMIETLRRLRDIGNTVIVVEHDEDTIRAADHIVEIGPGPGIHGGEIVVDGPLKSVMACKNSATGRFLSGKDGIPVPMYRRMPTEKQLIVQGARENNLNNLDVAIPLGQFVCVTGASGSGKSSLIHEIVYKKLYNVLHDSRVLSGDHDDLIGHEFVDDVIHIDQSPIGRSPRSNPATYIGFYDNIRKLFADTEEAKARKYTTSRFSFNVKGGRCEECSGEGTIVTKLSFMPDVEVTCPTCKGDRYNEDTLQIYYNDKNISDVLNMSIEEGVDFFADQATILRKLTVMYELGLGYLTIGHPSTILSGGEAQRVKLASELGKLKRGKHNLYILDEPTTGLHFADIERLLLSLNRLVENGHTVLVIEHNLDVIKTADYVIDLGPEGGHKGGKIMACGTPEDVAKSKTSHTGQFLKSCL</sequence>
<evidence type="ECO:0000256" key="11">
    <source>
        <dbReference type="ARBA" id="ARBA00022881"/>
    </source>
</evidence>
<dbReference type="GO" id="GO:0006289">
    <property type="term" value="P:nucleotide-excision repair"/>
    <property type="evidence" value="ECO:0007669"/>
    <property type="project" value="InterPro"/>
</dbReference>
<dbReference type="OrthoDB" id="9809851at2"/>
<evidence type="ECO:0000256" key="13">
    <source>
        <dbReference type="ARBA" id="ARBA00023204"/>
    </source>
</evidence>
<dbReference type="PROSITE" id="PS50893">
    <property type="entry name" value="ABC_TRANSPORTER_2"/>
    <property type="match status" value="1"/>
</dbReference>
<dbReference type="GO" id="GO:0009380">
    <property type="term" value="C:excinuclease repair complex"/>
    <property type="evidence" value="ECO:0007669"/>
    <property type="project" value="InterPro"/>
</dbReference>
<keyword evidence="10" id="KW-0067">ATP-binding</keyword>
<dbReference type="InterPro" id="IPR041552">
    <property type="entry name" value="UvrA_DNA-bd"/>
</dbReference>
<dbReference type="GO" id="GO:0005524">
    <property type="term" value="F:ATP binding"/>
    <property type="evidence" value="ECO:0007669"/>
    <property type="project" value="UniProtKB-KW"/>
</dbReference>
<reference evidence="18 19" key="1">
    <citation type="submission" date="2019-08" db="EMBL/GenBank/DDBJ databases">
        <title>Deep-cultivation of Planctomycetes and their phenomic and genomic characterization uncovers novel biology.</title>
        <authorList>
            <person name="Wiegand S."/>
            <person name="Jogler M."/>
            <person name="Boedeker C."/>
            <person name="Pinto D."/>
            <person name="Vollmers J."/>
            <person name="Rivas-Marin E."/>
            <person name="Kohn T."/>
            <person name="Peeters S.H."/>
            <person name="Heuer A."/>
            <person name="Rast P."/>
            <person name="Oberbeckmann S."/>
            <person name="Bunk B."/>
            <person name="Jeske O."/>
            <person name="Meyerdierks A."/>
            <person name="Storesund J.E."/>
            <person name="Kallscheuer N."/>
            <person name="Luecker S."/>
            <person name="Lage O.M."/>
            <person name="Pohl T."/>
            <person name="Merkel B.J."/>
            <person name="Hornburger P."/>
            <person name="Mueller R.-W."/>
            <person name="Bruemmer F."/>
            <person name="Labrenz M."/>
            <person name="Spormann A.M."/>
            <person name="Op den Camp H."/>
            <person name="Overmann J."/>
            <person name="Amann R."/>
            <person name="Jetten M.S.M."/>
            <person name="Mascher T."/>
            <person name="Medema M.H."/>
            <person name="Devos D.P."/>
            <person name="Kaster A.-K."/>
            <person name="Ovreas L."/>
            <person name="Rohde M."/>
            <person name="Galperin M.Y."/>
            <person name="Jogler C."/>
        </authorList>
    </citation>
    <scope>NUCLEOTIDE SEQUENCE [LARGE SCALE GENOMIC DNA]</scope>
    <source>
        <strain evidence="18 19">FC18</strain>
    </source>
</reference>